<dbReference type="InterPro" id="IPR007554">
    <property type="entry name" value="Glycerophosphate_synth"/>
</dbReference>
<organism evidence="1 2">
    <name type="scientific">Simkania negevensis (strain ATCC VR-1471 / DSM 27360 / Z)</name>
    <dbReference type="NCBI Taxonomy" id="331113"/>
    <lineage>
        <taxon>Bacteria</taxon>
        <taxon>Pseudomonadati</taxon>
        <taxon>Chlamydiota</taxon>
        <taxon>Chlamydiia</taxon>
        <taxon>Parachlamydiales</taxon>
        <taxon>Simkaniaceae</taxon>
        <taxon>Simkania</taxon>
    </lineage>
</organism>
<dbReference type="Gene3D" id="3.40.50.12580">
    <property type="match status" value="1"/>
</dbReference>
<protein>
    <recommendedName>
        <fullName evidence="3">CDP-glycerol:poly(Glycerophosphate) glycerophosphotransferase</fullName>
    </recommendedName>
</protein>
<evidence type="ECO:0000313" key="2">
    <source>
        <dbReference type="Proteomes" id="UP000000496"/>
    </source>
</evidence>
<dbReference type="STRING" id="331113.SNE_A00880"/>
<sequence length="370" mass="43567">MKGSSKTNSISSENVCLVSADFSLNHLDHLAVIGYIMDAPMMCDTEFLLETIEKYYPQVKPIYIHFHQQILEHLALHHNRVFFSVAPYRKDLSPMLEAFYGKKMEFWYCPHGNSDKTLKHYEMQEHALIYGDQMENRLVDEGHIPFLKSYVRTGNVRVSFYHEFKPFYDDLVEKEIFAKFAKPQTTYLYAPTWQDLEHSSSLFDASFPLLDEVPDSINLIVKMHPWLEHHQPGHVKLIQEKYQDRPNIVILCQYPLVLPILERTDLYIGDFSSIGYDFLRYDRPMFFFDPEKRISARANDTQLHSCGTVIPPDQYKQAFHFIDNHLKQQEALSEKRKELYHYAFGEELSFESIKSALQDNARALITRYQK</sequence>
<reference evidence="1 2" key="2">
    <citation type="journal article" date="2011" name="Mol. Biol. Evol.">
        <title>Unity in variety--the pan-genome of the Chlamydiae.</title>
        <authorList>
            <person name="Collingro A."/>
            <person name="Tischler P."/>
            <person name="Weinmaier T."/>
            <person name="Penz T."/>
            <person name="Heinz E."/>
            <person name="Brunham R.C."/>
            <person name="Read T.D."/>
            <person name="Bavoil P.M."/>
            <person name="Sachse K."/>
            <person name="Kahane S."/>
            <person name="Friedman M.G."/>
            <person name="Rattei T."/>
            <person name="Myers G.S."/>
            <person name="Horn M."/>
        </authorList>
    </citation>
    <scope>NUCLEOTIDE SEQUENCE [LARGE SCALE GENOMIC DNA]</scope>
    <source>
        <strain evidence="2">ATCC VR-1471 / Z</strain>
    </source>
</reference>
<dbReference type="GO" id="GO:0047355">
    <property type="term" value="F:CDP-glycerol glycerophosphotransferase activity"/>
    <property type="evidence" value="ECO:0007669"/>
    <property type="project" value="InterPro"/>
</dbReference>
<name>F8L585_SIMNZ</name>
<evidence type="ECO:0000313" key="1">
    <source>
        <dbReference type="EMBL" id="CCB87966.1"/>
    </source>
</evidence>
<dbReference type="EMBL" id="FR872582">
    <property type="protein sequence ID" value="CCB87966.1"/>
    <property type="molecule type" value="Genomic_DNA"/>
</dbReference>
<dbReference type="OrthoDB" id="9807097at2"/>
<dbReference type="AlphaFoldDB" id="F8L585"/>
<dbReference type="RefSeq" id="WP_013942433.1">
    <property type="nucleotide sequence ID" value="NC_015713.1"/>
</dbReference>
<gene>
    <name evidence="1" type="ordered locus">SNE_A00880</name>
</gene>
<keyword evidence="2" id="KW-1185">Reference proteome</keyword>
<dbReference type="eggNOG" id="COG1887">
    <property type="taxonomic scope" value="Bacteria"/>
</dbReference>
<dbReference type="KEGG" id="sng:SNE_A00880"/>
<dbReference type="InterPro" id="IPR043148">
    <property type="entry name" value="TagF_C"/>
</dbReference>
<dbReference type="Pfam" id="PF04464">
    <property type="entry name" value="Glyphos_transf"/>
    <property type="match status" value="1"/>
</dbReference>
<evidence type="ECO:0008006" key="3">
    <source>
        <dbReference type="Google" id="ProtNLM"/>
    </source>
</evidence>
<dbReference type="GO" id="GO:0016020">
    <property type="term" value="C:membrane"/>
    <property type="evidence" value="ECO:0007669"/>
    <property type="project" value="InterPro"/>
</dbReference>
<dbReference type="HOGENOM" id="CLU_766927_0_0_0"/>
<accession>F8L585</accession>
<reference key="1">
    <citation type="journal article" date="2011" name="Mol. Biol. Evol.">
        <title>Unity in variety -- the pan-genome of the Chlamydiae.</title>
        <authorList>
            <person name="Collingro A."/>
            <person name="Tischler P."/>
            <person name="Weinmaier T."/>
            <person name="Penz T."/>
            <person name="Heinz E."/>
            <person name="Brunham R.C."/>
            <person name="Read T.D."/>
            <person name="Bavoil P.M."/>
            <person name="Sachse K."/>
            <person name="Kahane S."/>
            <person name="Friedman M.G."/>
            <person name="Rattei T."/>
            <person name="Myers G.S.A."/>
            <person name="Horn M."/>
        </authorList>
    </citation>
    <scope>NUCLEOTIDE SEQUENCE</scope>
    <source>
        <strain>Z</strain>
    </source>
</reference>
<dbReference type="Proteomes" id="UP000000496">
    <property type="component" value="Chromosome gsn.131"/>
</dbReference>
<proteinExistence type="predicted"/>